<proteinExistence type="predicted"/>
<dbReference type="Proteomes" id="UP001198630">
    <property type="component" value="Unassembled WGS sequence"/>
</dbReference>
<evidence type="ECO:0000313" key="3">
    <source>
        <dbReference type="Proteomes" id="UP001198630"/>
    </source>
</evidence>
<name>A0AAW4XNP8_RHORH</name>
<evidence type="ECO:0000313" key="2">
    <source>
        <dbReference type="EMBL" id="MCD2114032.1"/>
    </source>
</evidence>
<accession>A0AAW4XNP8</accession>
<gene>
    <name evidence="2" type="ORF">LQ384_23230</name>
</gene>
<reference evidence="2" key="1">
    <citation type="submission" date="2021-11" db="EMBL/GenBank/DDBJ databases">
        <title>Development of a sustainable strategy for remediation of hydrocarbon-contaminated territories based on the waste exchange concept.</title>
        <authorList>
            <person name="Elkin A."/>
        </authorList>
    </citation>
    <scope>NUCLEOTIDE SEQUENCE</scope>
    <source>
        <strain evidence="2">IEGM 757</strain>
    </source>
</reference>
<protein>
    <submittedName>
        <fullName evidence="2">Uncharacterized protein</fullName>
    </submittedName>
</protein>
<dbReference type="EMBL" id="JAJNCO010000016">
    <property type="protein sequence ID" value="MCD2114032.1"/>
    <property type="molecule type" value="Genomic_DNA"/>
</dbReference>
<comment type="caution">
    <text evidence="2">The sequence shown here is derived from an EMBL/GenBank/DDBJ whole genome shotgun (WGS) entry which is preliminary data.</text>
</comment>
<dbReference type="AlphaFoldDB" id="A0AAW4XNP8"/>
<sequence length="56" mass="5943">MSTTRASAACHTRHPTSPPIIGLGEDLAEASEAVTLAGYTAADARTYAVRIYPPRR</sequence>
<feature type="region of interest" description="Disordered" evidence="1">
    <location>
        <begin position="1"/>
        <end position="21"/>
    </location>
</feature>
<organism evidence="2 3">
    <name type="scientific">Rhodococcus rhodochrous</name>
    <dbReference type="NCBI Taxonomy" id="1829"/>
    <lineage>
        <taxon>Bacteria</taxon>
        <taxon>Bacillati</taxon>
        <taxon>Actinomycetota</taxon>
        <taxon>Actinomycetes</taxon>
        <taxon>Mycobacteriales</taxon>
        <taxon>Nocardiaceae</taxon>
        <taxon>Rhodococcus</taxon>
    </lineage>
</organism>
<evidence type="ECO:0000256" key="1">
    <source>
        <dbReference type="SAM" id="MobiDB-lite"/>
    </source>
</evidence>